<dbReference type="STRING" id="1033731.SAMN05444145_104192"/>
<protein>
    <recommendedName>
        <fullName evidence="6 7">Large ribosomal subunit protein uL18</fullName>
    </recommendedName>
</protein>
<comment type="function">
    <text evidence="7">This is one of the proteins that bind and probably mediate the attachment of the 5S RNA into the large ribosomal subunit, where it forms part of the central protuberance.</text>
</comment>
<dbReference type="GO" id="GO:0006412">
    <property type="term" value="P:translation"/>
    <property type="evidence" value="ECO:0007669"/>
    <property type="project" value="UniProtKB-UniRule"/>
</dbReference>
<dbReference type="GO" id="GO:0003735">
    <property type="term" value="F:structural constituent of ribosome"/>
    <property type="evidence" value="ECO:0007669"/>
    <property type="project" value="InterPro"/>
</dbReference>
<dbReference type="CDD" id="cd00432">
    <property type="entry name" value="Ribosomal_L18_L5e"/>
    <property type="match status" value="1"/>
</dbReference>
<dbReference type="GO" id="GO:0022625">
    <property type="term" value="C:cytosolic large ribosomal subunit"/>
    <property type="evidence" value="ECO:0007669"/>
    <property type="project" value="TreeGrafter"/>
</dbReference>
<dbReference type="AlphaFoldDB" id="A0A1H4C787"/>
<dbReference type="Gene3D" id="3.30.420.100">
    <property type="match status" value="1"/>
</dbReference>
<dbReference type="HAMAP" id="MF_01337_B">
    <property type="entry name" value="Ribosomal_uL18_B"/>
    <property type="match status" value="1"/>
</dbReference>
<dbReference type="NCBIfam" id="TIGR00060">
    <property type="entry name" value="L18_bact"/>
    <property type="match status" value="1"/>
</dbReference>
<evidence type="ECO:0000256" key="2">
    <source>
        <dbReference type="ARBA" id="ARBA00022730"/>
    </source>
</evidence>
<proteinExistence type="inferred from homology"/>
<dbReference type="RefSeq" id="WP_026020723.1">
    <property type="nucleotide sequence ID" value="NZ_CAEG01000011.1"/>
</dbReference>
<evidence type="ECO:0000256" key="6">
    <source>
        <dbReference type="ARBA" id="ARBA00035197"/>
    </source>
</evidence>
<keyword evidence="3 7" id="KW-0694">RNA-binding</keyword>
<evidence type="ECO:0000256" key="7">
    <source>
        <dbReference type="HAMAP-Rule" id="MF_01337"/>
    </source>
</evidence>
<dbReference type="EMBL" id="FNRI01000004">
    <property type="protein sequence ID" value="SEA56228.1"/>
    <property type="molecule type" value="Genomic_DNA"/>
</dbReference>
<dbReference type="PANTHER" id="PTHR12899:SF3">
    <property type="entry name" value="LARGE RIBOSOMAL SUBUNIT PROTEIN UL18M"/>
    <property type="match status" value="1"/>
</dbReference>
<dbReference type="Pfam" id="PF00861">
    <property type="entry name" value="Ribosomal_L18p"/>
    <property type="match status" value="1"/>
</dbReference>
<dbReference type="FunFam" id="3.30.420.100:FF:000003">
    <property type="entry name" value="50S ribosomal protein L18"/>
    <property type="match status" value="1"/>
</dbReference>
<dbReference type="InterPro" id="IPR004389">
    <property type="entry name" value="Ribosomal_uL18_bac-type"/>
</dbReference>
<evidence type="ECO:0000256" key="5">
    <source>
        <dbReference type="ARBA" id="ARBA00023274"/>
    </source>
</evidence>
<dbReference type="InterPro" id="IPR057268">
    <property type="entry name" value="Ribosomal_L18"/>
</dbReference>
<dbReference type="InterPro" id="IPR005484">
    <property type="entry name" value="Ribosomal_uL18_bac/plant/anim"/>
</dbReference>
<dbReference type="Proteomes" id="UP000183253">
    <property type="component" value="Unassembled WGS sequence"/>
</dbReference>
<comment type="subunit">
    <text evidence="7">Part of the 50S ribosomal subunit; part of the 5S rRNA/L5/L18/L25 subcomplex. Contacts the 5S and 23S rRNAs.</text>
</comment>
<dbReference type="OrthoDB" id="9810939at2"/>
<keyword evidence="4 7" id="KW-0689">Ribosomal protein</keyword>
<dbReference type="GO" id="GO:0008097">
    <property type="term" value="F:5S rRNA binding"/>
    <property type="evidence" value="ECO:0007669"/>
    <property type="project" value="TreeGrafter"/>
</dbReference>
<evidence type="ECO:0000313" key="8">
    <source>
        <dbReference type="EMBL" id="SEA56228.1"/>
    </source>
</evidence>
<keyword evidence="5 7" id="KW-0687">Ribonucleoprotein</keyword>
<evidence type="ECO:0000256" key="1">
    <source>
        <dbReference type="ARBA" id="ARBA00007116"/>
    </source>
</evidence>
<evidence type="ECO:0000256" key="4">
    <source>
        <dbReference type="ARBA" id="ARBA00022980"/>
    </source>
</evidence>
<dbReference type="SUPFAM" id="SSF53137">
    <property type="entry name" value="Translational machinery components"/>
    <property type="match status" value="1"/>
</dbReference>
<sequence length="120" mass="13123">MSLNKIERRERIKMRIRKIVSGTPAQPRMTVYRSNKQIYVQFIDDLAGVTLATASSLDKEVAEAAAGKNKCEVAALVGKLAAERAVAKGISAVAFDRNGYLYHGRVKQLAEAAREGGLKF</sequence>
<evidence type="ECO:0000313" key="9">
    <source>
        <dbReference type="Proteomes" id="UP000183253"/>
    </source>
</evidence>
<name>A0A1H4C787_9BACT</name>
<organism evidence="8 9">
    <name type="scientific">Alistipes timonensis JC136</name>
    <dbReference type="NCBI Taxonomy" id="1033731"/>
    <lineage>
        <taxon>Bacteria</taxon>
        <taxon>Pseudomonadati</taxon>
        <taxon>Bacteroidota</taxon>
        <taxon>Bacteroidia</taxon>
        <taxon>Bacteroidales</taxon>
        <taxon>Rikenellaceae</taxon>
        <taxon>Alistipes</taxon>
    </lineage>
</organism>
<keyword evidence="2 7" id="KW-0699">rRNA-binding</keyword>
<dbReference type="GeneID" id="78179587"/>
<reference evidence="8 9" key="1">
    <citation type="submission" date="2016-10" db="EMBL/GenBank/DDBJ databases">
        <authorList>
            <person name="de Groot N.N."/>
        </authorList>
    </citation>
    <scope>NUCLEOTIDE SEQUENCE [LARGE SCALE GENOMIC DNA]</scope>
    <source>
        <strain evidence="8 9">DSM 25383</strain>
    </source>
</reference>
<comment type="similarity">
    <text evidence="1 7">Belongs to the universal ribosomal protein uL18 family.</text>
</comment>
<dbReference type="PANTHER" id="PTHR12899">
    <property type="entry name" value="39S RIBOSOMAL PROTEIN L18, MITOCHONDRIAL"/>
    <property type="match status" value="1"/>
</dbReference>
<evidence type="ECO:0000256" key="3">
    <source>
        <dbReference type="ARBA" id="ARBA00022884"/>
    </source>
</evidence>
<accession>A0A1H4C787</accession>
<gene>
    <name evidence="7" type="primary">rplR</name>
    <name evidence="8" type="ORF">SAMN05444145_104192</name>
</gene>
<keyword evidence="9" id="KW-1185">Reference proteome</keyword>